<dbReference type="GO" id="GO:0008061">
    <property type="term" value="F:chitin binding"/>
    <property type="evidence" value="ECO:0007669"/>
    <property type="project" value="InterPro"/>
</dbReference>
<feature type="region of interest" description="Disordered" evidence="3">
    <location>
        <begin position="164"/>
        <end position="196"/>
    </location>
</feature>
<dbReference type="Gene3D" id="3.10.50.10">
    <property type="match status" value="1"/>
</dbReference>
<gene>
    <name evidence="5" type="ORF">NSK_001262</name>
</gene>
<evidence type="ECO:0000256" key="2">
    <source>
        <dbReference type="ARBA" id="ARBA00023295"/>
    </source>
</evidence>
<dbReference type="GO" id="GO:0005615">
    <property type="term" value="C:extracellular space"/>
    <property type="evidence" value="ECO:0007669"/>
    <property type="project" value="TreeGrafter"/>
</dbReference>
<keyword evidence="6" id="KW-1185">Reference proteome</keyword>
<evidence type="ECO:0000313" key="6">
    <source>
        <dbReference type="Proteomes" id="UP000355283"/>
    </source>
</evidence>
<dbReference type="PROSITE" id="PS51910">
    <property type="entry name" value="GH18_2"/>
    <property type="match status" value="1"/>
</dbReference>
<dbReference type="SUPFAM" id="SSF51445">
    <property type="entry name" value="(Trans)glycosidases"/>
    <property type="match status" value="1"/>
</dbReference>
<dbReference type="GO" id="GO:0016798">
    <property type="term" value="F:hydrolase activity, acting on glycosyl bonds"/>
    <property type="evidence" value="ECO:0007669"/>
    <property type="project" value="UniProtKB-KW"/>
</dbReference>
<name>A0A4D9D9C9_9STRA</name>
<organism evidence="5 6">
    <name type="scientific">Nannochloropsis salina CCMP1776</name>
    <dbReference type="NCBI Taxonomy" id="1027361"/>
    <lineage>
        <taxon>Eukaryota</taxon>
        <taxon>Sar</taxon>
        <taxon>Stramenopiles</taxon>
        <taxon>Ochrophyta</taxon>
        <taxon>Eustigmatophyceae</taxon>
        <taxon>Eustigmatales</taxon>
        <taxon>Monodopsidaceae</taxon>
        <taxon>Microchloropsis</taxon>
        <taxon>Microchloropsis salina</taxon>
    </lineage>
</organism>
<keyword evidence="1" id="KW-0378">Hydrolase</keyword>
<evidence type="ECO:0000256" key="1">
    <source>
        <dbReference type="ARBA" id="ARBA00022801"/>
    </source>
</evidence>
<dbReference type="InterPro" id="IPR029070">
    <property type="entry name" value="Chitinase_insertion_sf"/>
</dbReference>
<dbReference type="OrthoDB" id="73875at2759"/>
<keyword evidence="2" id="KW-0326">Glycosidase</keyword>
<evidence type="ECO:0000313" key="5">
    <source>
        <dbReference type="EMBL" id="TFJ87916.1"/>
    </source>
</evidence>
<comment type="caution">
    <text evidence="5">The sequence shown here is derived from an EMBL/GenBank/DDBJ whole genome shotgun (WGS) entry which is preliminary data.</text>
</comment>
<dbReference type="InterPro" id="IPR051887">
    <property type="entry name" value="GH18_Domain-Containing"/>
</dbReference>
<dbReference type="GO" id="GO:0009313">
    <property type="term" value="P:oligosaccharide catabolic process"/>
    <property type="evidence" value="ECO:0007669"/>
    <property type="project" value="TreeGrafter"/>
</dbReference>
<dbReference type="SMART" id="SM00636">
    <property type="entry name" value="Glyco_18"/>
    <property type="match status" value="1"/>
</dbReference>
<dbReference type="EMBL" id="SDOX01000005">
    <property type="protein sequence ID" value="TFJ87916.1"/>
    <property type="molecule type" value="Genomic_DNA"/>
</dbReference>
<dbReference type="FunFam" id="3.10.50.10:FF:000006">
    <property type="entry name" value="Chitobiase, di-N-acetyl"/>
    <property type="match status" value="1"/>
</dbReference>
<dbReference type="InterPro" id="IPR001223">
    <property type="entry name" value="Glyco_hydro18_cat"/>
</dbReference>
<dbReference type="Gene3D" id="3.20.20.80">
    <property type="entry name" value="Glycosidases"/>
    <property type="match status" value="2"/>
</dbReference>
<protein>
    <recommendedName>
        <fullName evidence="4">GH18 domain-containing protein</fullName>
    </recommendedName>
</protein>
<feature type="compositionally biased region" description="Basic and acidic residues" evidence="3">
    <location>
        <begin position="169"/>
        <end position="180"/>
    </location>
</feature>
<evidence type="ECO:0000256" key="3">
    <source>
        <dbReference type="SAM" id="MobiDB-lite"/>
    </source>
</evidence>
<dbReference type="InterPro" id="IPR017853">
    <property type="entry name" value="GH"/>
</dbReference>
<dbReference type="AlphaFoldDB" id="A0A4D9D9C9"/>
<sequence length="343" mass="36893">MAAPEPLPILAGDDATARAVWIATTVTEIQAQFLDGVVFDFEAPLLPTDPANSKYVSLVAETRAALHARIPGSQVSVCLAWSPHGVDGRYYDNIGLIEAADLGYIMGYDTRSQIMAQCVASANAALPALAWGLCEYLTLGADPQKLVLGVPWYGYDYRCIPQGEQGEDGSGRGERGREGGAEGGGQGGGEDGRVDPTTVTCAMELVPFRGVGCSDAAGRQVPYSTIQARLTAGETSTGRRWDGYMQTPFYNYVDPGDGSVHQVHYDDSESLRVKYDLARQLGLRGVGPYTFDDVWEEGEGGREGEGADAMWAVLRMYVEGDTATGEVEIGRKWEKEVDEVGTR</sequence>
<dbReference type="InterPro" id="IPR011583">
    <property type="entry name" value="Chitinase_II/V-like_cat"/>
</dbReference>
<reference evidence="5 6" key="1">
    <citation type="submission" date="2019-01" db="EMBL/GenBank/DDBJ databases">
        <title>Nuclear Genome Assembly of the Microalgal Biofuel strain Nannochloropsis salina CCMP1776.</title>
        <authorList>
            <person name="Hovde B."/>
        </authorList>
    </citation>
    <scope>NUCLEOTIDE SEQUENCE [LARGE SCALE GENOMIC DNA]</scope>
    <source>
        <strain evidence="5 6">CCMP1776</strain>
    </source>
</reference>
<dbReference type="Proteomes" id="UP000355283">
    <property type="component" value="Unassembled WGS sequence"/>
</dbReference>
<evidence type="ECO:0000259" key="4">
    <source>
        <dbReference type="PROSITE" id="PS51910"/>
    </source>
</evidence>
<accession>A0A4D9D9C9</accession>
<dbReference type="PANTHER" id="PTHR46290:SF1">
    <property type="entry name" value="DI-N-ACETYLCHITOBIASE"/>
    <property type="match status" value="1"/>
</dbReference>
<proteinExistence type="predicted"/>
<dbReference type="PANTHER" id="PTHR46290">
    <property type="entry name" value="DI-N-ACETYLCHITOBIASE"/>
    <property type="match status" value="1"/>
</dbReference>
<feature type="domain" description="GH18" evidence="4">
    <location>
        <begin position="1"/>
        <end position="317"/>
    </location>
</feature>
<dbReference type="Pfam" id="PF00704">
    <property type="entry name" value="Glyco_hydro_18"/>
    <property type="match status" value="1"/>
</dbReference>